<evidence type="ECO:0000313" key="1">
    <source>
        <dbReference type="EMBL" id="QBK86658.1"/>
    </source>
</evidence>
<reference evidence="1" key="1">
    <citation type="journal article" date="2019" name="MBio">
        <title>Virus Genomes from Deep Sea Sediments Expand the Ocean Megavirome and Support Independent Origins of Viral Gigantism.</title>
        <authorList>
            <person name="Backstrom D."/>
            <person name="Yutin N."/>
            <person name="Jorgensen S.L."/>
            <person name="Dharamshi J."/>
            <person name="Homa F."/>
            <person name="Zaremba-Niedwiedzka K."/>
            <person name="Spang A."/>
            <person name="Wolf Y.I."/>
            <person name="Koonin E.V."/>
            <person name="Ettema T.J."/>
        </authorList>
    </citation>
    <scope>NUCLEOTIDE SEQUENCE</scope>
</reference>
<name>A0A481YTX7_9VIRU</name>
<dbReference type="EMBL" id="MK500334">
    <property type="protein sequence ID" value="QBK86658.1"/>
    <property type="molecule type" value="Genomic_DNA"/>
</dbReference>
<gene>
    <name evidence="1" type="ORF">LCMAC102_04550</name>
</gene>
<accession>A0A481YTX7</accession>
<protein>
    <submittedName>
        <fullName evidence="1">Uncharacterized protein</fullName>
    </submittedName>
</protein>
<organism evidence="1">
    <name type="scientific">Marseillevirus LCMAC102</name>
    <dbReference type="NCBI Taxonomy" id="2506603"/>
    <lineage>
        <taxon>Viruses</taxon>
        <taxon>Varidnaviria</taxon>
        <taxon>Bamfordvirae</taxon>
        <taxon>Nucleocytoviricota</taxon>
        <taxon>Megaviricetes</taxon>
        <taxon>Pimascovirales</taxon>
        <taxon>Pimascovirales incertae sedis</taxon>
        <taxon>Marseilleviridae</taxon>
    </lineage>
</organism>
<proteinExistence type="predicted"/>
<sequence>MLNFKKWENHNQKTQFLEMEQKVDCFFETNDPKTIQQLIVEFFEFKDIEVVATLMASKNCHPNYEERIRMIAKLAAEIMKRRDTV</sequence>